<evidence type="ECO:0000256" key="1">
    <source>
        <dbReference type="SAM" id="MobiDB-lite"/>
    </source>
</evidence>
<proteinExistence type="predicted"/>
<sequence length="67" mass="7106">MLTPAARDGASDQTGGPGRGVSMGVEDAQEVGRMFRIRDQAEVSVLCSLNRASMSDVRRRPVGCLAL</sequence>
<dbReference type="Proteomes" id="UP001611450">
    <property type="component" value="Unassembled WGS sequence"/>
</dbReference>
<dbReference type="RefSeq" id="WP_396947402.1">
    <property type="nucleotide sequence ID" value="NZ_JBIRXV010000003.1"/>
</dbReference>
<name>A0ABW7WK30_9NOCA</name>
<comment type="caution">
    <text evidence="2">The sequence shown here is derived from an EMBL/GenBank/DDBJ whole genome shotgun (WGS) entry which is preliminary data.</text>
</comment>
<feature type="region of interest" description="Disordered" evidence="1">
    <location>
        <begin position="1"/>
        <end position="25"/>
    </location>
</feature>
<organism evidence="2 3">
    <name type="scientific">Nocardia beijingensis</name>
    <dbReference type="NCBI Taxonomy" id="95162"/>
    <lineage>
        <taxon>Bacteria</taxon>
        <taxon>Bacillati</taxon>
        <taxon>Actinomycetota</taxon>
        <taxon>Actinomycetes</taxon>
        <taxon>Mycobacteriales</taxon>
        <taxon>Nocardiaceae</taxon>
        <taxon>Nocardia</taxon>
    </lineage>
</organism>
<evidence type="ECO:0000313" key="2">
    <source>
        <dbReference type="EMBL" id="MFI2322028.1"/>
    </source>
</evidence>
<evidence type="ECO:0000313" key="3">
    <source>
        <dbReference type="Proteomes" id="UP001611450"/>
    </source>
</evidence>
<dbReference type="EMBL" id="JBIRXV010000003">
    <property type="protein sequence ID" value="MFI2322028.1"/>
    <property type="molecule type" value="Genomic_DNA"/>
</dbReference>
<keyword evidence="3" id="KW-1185">Reference proteome</keyword>
<gene>
    <name evidence="2" type="ORF">ACH47G_16185</name>
</gene>
<reference evidence="2 3" key="1">
    <citation type="submission" date="2024-10" db="EMBL/GenBank/DDBJ databases">
        <title>The Natural Products Discovery Center: Release of the First 8490 Sequenced Strains for Exploring Actinobacteria Biosynthetic Diversity.</title>
        <authorList>
            <person name="Kalkreuter E."/>
            <person name="Kautsar S.A."/>
            <person name="Yang D."/>
            <person name="Bader C.D."/>
            <person name="Teijaro C.N."/>
            <person name="Fluegel L."/>
            <person name="Davis C.M."/>
            <person name="Simpson J.R."/>
            <person name="Lauterbach L."/>
            <person name="Steele A.D."/>
            <person name="Gui C."/>
            <person name="Meng S."/>
            <person name="Li G."/>
            <person name="Viehrig K."/>
            <person name="Ye F."/>
            <person name="Su P."/>
            <person name="Kiefer A.F."/>
            <person name="Nichols A."/>
            <person name="Cepeda A.J."/>
            <person name="Yan W."/>
            <person name="Fan B."/>
            <person name="Jiang Y."/>
            <person name="Adhikari A."/>
            <person name="Zheng C.-J."/>
            <person name="Schuster L."/>
            <person name="Cowan T.M."/>
            <person name="Smanski M.J."/>
            <person name="Chevrette M.G."/>
            <person name="De Carvalho L.P.S."/>
            <person name="Shen B."/>
        </authorList>
    </citation>
    <scope>NUCLEOTIDE SEQUENCE [LARGE SCALE GENOMIC DNA]</scope>
    <source>
        <strain evidence="2 3">NPDC019626</strain>
    </source>
</reference>
<protein>
    <submittedName>
        <fullName evidence="2">Uncharacterized protein</fullName>
    </submittedName>
</protein>
<accession>A0ABW7WK30</accession>